<gene>
    <name evidence="1" type="ORF">Osc7112_0190</name>
</gene>
<name>K9V9R3_9CYAN</name>
<dbReference type="EMBL" id="CP003614">
    <property type="protein sequence ID" value="AFZ04823.1"/>
    <property type="molecule type" value="Genomic_DNA"/>
</dbReference>
<dbReference type="KEGG" id="oni:Osc7112_0190"/>
<sequence length="219" mass="25644">MPFSNYKSISAVAKEFQINYLRDNFIVETEFAVSDVFRNELELIFNEGVFDNSEIAICENIIYPVLKEVWKKYRSNFLIWSHQTLVYNENLSGILDYILAKRSPLGTVVFDKPYFILVEAKKESAFDEGWGQCLAETIAVQRLNNEPEQTIFGIVSNGAVWQFGKFKLDMFTQNKIFYTIQDLERLFAAVNYVFKQCELQLEDKEEVRNDTDTRINYRA</sequence>
<accession>K9V9R3</accession>
<reference evidence="1 2" key="1">
    <citation type="submission" date="2012-05" db="EMBL/GenBank/DDBJ databases">
        <title>Finished chromosome of genome of Oscillatoria sp. PCC 7112.</title>
        <authorList>
            <consortium name="US DOE Joint Genome Institute"/>
            <person name="Gugger M."/>
            <person name="Coursin T."/>
            <person name="Rippka R."/>
            <person name="Tandeau De Marsac N."/>
            <person name="Huntemann M."/>
            <person name="Wei C.-L."/>
            <person name="Han J."/>
            <person name="Detter J.C."/>
            <person name="Han C."/>
            <person name="Tapia R."/>
            <person name="Davenport K."/>
            <person name="Daligault H."/>
            <person name="Erkkila T."/>
            <person name="Gu W."/>
            <person name="Munk A.C.C."/>
            <person name="Teshima H."/>
            <person name="Xu Y."/>
            <person name="Chain P."/>
            <person name="Chen A."/>
            <person name="Krypides N."/>
            <person name="Mavromatis K."/>
            <person name="Markowitz V."/>
            <person name="Szeto E."/>
            <person name="Ivanova N."/>
            <person name="Mikhailova N."/>
            <person name="Ovchinnikova G."/>
            <person name="Pagani I."/>
            <person name="Pati A."/>
            <person name="Goodwin L."/>
            <person name="Peters L."/>
            <person name="Pitluck S."/>
            <person name="Woyke T."/>
            <person name="Kerfeld C."/>
        </authorList>
    </citation>
    <scope>NUCLEOTIDE SEQUENCE [LARGE SCALE GENOMIC DNA]</scope>
    <source>
        <strain evidence="1 2">PCC 7112</strain>
    </source>
</reference>
<proteinExistence type="predicted"/>
<dbReference type="Proteomes" id="UP000010478">
    <property type="component" value="Chromosome"/>
</dbReference>
<dbReference type="RefSeq" id="WP_015174159.1">
    <property type="nucleotide sequence ID" value="NC_019729.1"/>
</dbReference>
<dbReference type="eggNOG" id="ENOG502Z7T6">
    <property type="taxonomic scope" value="Bacteria"/>
</dbReference>
<evidence type="ECO:0000313" key="1">
    <source>
        <dbReference type="EMBL" id="AFZ04823.1"/>
    </source>
</evidence>
<dbReference type="AlphaFoldDB" id="K9V9R3"/>
<dbReference type="HOGENOM" id="CLU_084165_0_0_3"/>
<organism evidence="1 2">
    <name type="scientific">Phormidium nigroviride PCC 7112</name>
    <dbReference type="NCBI Taxonomy" id="179408"/>
    <lineage>
        <taxon>Bacteria</taxon>
        <taxon>Bacillati</taxon>
        <taxon>Cyanobacteriota</taxon>
        <taxon>Cyanophyceae</taxon>
        <taxon>Oscillatoriophycideae</taxon>
        <taxon>Oscillatoriales</taxon>
        <taxon>Oscillatoriaceae</taxon>
        <taxon>Phormidium</taxon>
    </lineage>
</organism>
<dbReference type="STRING" id="179408.Osc7112_0190"/>
<evidence type="ECO:0000313" key="2">
    <source>
        <dbReference type="Proteomes" id="UP000010478"/>
    </source>
</evidence>
<dbReference type="PATRIC" id="fig|179408.3.peg.238"/>
<protein>
    <submittedName>
        <fullName evidence="1">Uncharacterized protein</fullName>
    </submittedName>
</protein>
<dbReference type="OrthoDB" id="518124at2"/>
<keyword evidence="2" id="KW-1185">Reference proteome</keyword>